<evidence type="ECO:0000313" key="2">
    <source>
        <dbReference type="EMBL" id="KAG2628397.1"/>
    </source>
</evidence>
<sequence length="137" mass="14340">MVEDESHSIVLKHVTVMQAELNAHKNGGVPSSASQVQSNVAQTRSVVGGGRRGGKTSKKKASNASGADTAPTLQTGADLGVKDPVITKRQGRPRSKIIKNPLGLQPPKKISCGYCGSTEHNTTNCPSKPAKKLTTEL</sequence>
<evidence type="ECO:0000256" key="1">
    <source>
        <dbReference type="SAM" id="MobiDB-lite"/>
    </source>
</evidence>
<dbReference type="AlphaFoldDB" id="A0A8T0V1S5"/>
<feature type="region of interest" description="Disordered" evidence="1">
    <location>
        <begin position="117"/>
        <end position="137"/>
    </location>
</feature>
<feature type="compositionally biased region" description="Polar residues" evidence="1">
    <location>
        <begin position="62"/>
        <end position="75"/>
    </location>
</feature>
<keyword evidence="3" id="KW-1185">Reference proteome</keyword>
<protein>
    <submittedName>
        <fullName evidence="2">Uncharacterized protein</fullName>
    </submittedName>
</protein>
<proteinExistence type="predicted"/>
<feature type="region of interest" description="Disordered" evidence="1">
    <location>
        <begin position="25"/>
        <end position="103"/>
    </location>
</feature>
<feature type="compositionally biased region" description="Basic residues" evidence="1">
    <location>
        <begin position="52"/>
        <end position="61"/>
    </location>
</feature>
<gene>
    <name evidence="2" type="ORF">PVAP13_3KG246154</name>
</gene>
<organism evidence="2 3">
    <name type="scientific">Panicum virgatum</name>
    <name type="common">Blackwell switchgrass</name>
    <dbReference type="NCBI Taxonomy" id="38727"/>
    <lineage>
        <taxon>Eukaryota</taxon>
        <taxon>Viridiplantae</taxon>
        <taxon>Streptophyta</taxon>
        <taxon>Embryophyta</taxon>
        <taxon>Tracheophyta</taxon>
        <taxon>Spermatophyta</taxon>
        <taxon>Magnoliopsida</taxon>
        <taxon>Liliopsida</taxon>
        <taxon>Poales</taxon>
        <taxon>Poaceae</taxon>
        <taxon>PACMAD clade</taxon>
        <taxon>Panicoideae</taxon>
        <taxon>Panicodae</taxon>
        <taxon>Paniceae</taxon>
        <taxon>Panicinae</taxon>
        <taxon>Panicum</taxon>
        <taxon>Panicum sect. Hiantes</taxon>
    </lineage>
</organism>
<dbReference type="EMBL" id="CM029041">
    <property type="protein sequence ID" value="KAG2628397.1"/>
    <property type="molecule type" value="Genomic_DNA"/>
</dbReference>
<dbReference type="Proteomes" id="UP000823388">
    <property type="component" value="Chromosome 3K"/>
</dbReference>
<reference evidence="2" key="1">
    <citation type="submission" date="2020-05" db="EMBL/GenBank/DDBJ databases">
        <title>WGS assembly of Panicum virgatum.</title>
        <authorList>
            <person name="Lovell J.T."/>
            <person name="Jenkins J."/>
            <person name="Shu S."/>
            <person name="Juenger T.E."/>
            <person name="Schmutz J."/>
        </authorList>
    </citation>
    <scope>NUCLEOTIDE SEQUENCE</scope>
    <source>
        <strain evidence="2">AP13</strain>
    </source>
</reference>
<accession>A0A8T0V1S5</accession>
<comment type="caution">
    <text evidence="2">The sequence shown here is derived from an EMBL/GenBank/DDBJ whole genome shotgun (WGS) entry which is preliminary data.</text>
</comment>
<feature type="compositionally biased region" description="Low complexity" evidence="1">
    <location>
        <begin position="31"/>
        <end position="46"/>
    </location>
</feature>
<name>A0A8T0V1S5_PANVG</name>
<evidence type="ECO:0000313" key="3">
    <source>
        <dbReference type="Proteomes" id="UP000823388"/>
    </source>
</evidence>